<organism evidence="1 2">
    <name type="scientific">Allacma fusca</name>
    <dbReference type="NCBI Taxonomy" id="39272"/>
    <lineage>
        <taxon>Eukaryota</taxon>
        <taxon>Metazoa</taxon>
        <taxon>Ecdysozoa</taxon>
        <taxon>Arthropoda</taxon>
        <taxon>Hexapoda</taxon>
        <taxon>Collembola</taxon>
        <taxon>Symphypleona</taxon>
        <taxon>Sminthuridae</taxon>
        <taxon>Allacma</taxon>
    </lineage>
</organism>
<comment type="caution">
    <text evidence="1">The sequence shown here is derived from an EMBL/GenBank/DDBJ whole genome shotgun (WGS) entry which is preliminary data.</text>
</comment>
<evidence type="ECO:0000313" key="1">
    <source>
        <dbReference type="EMBL" id="CAG7733232.1"/>
    </source>
</evidence>
<dbReference type="AlphaFoldDB" id="A0A8J2PBH0"/>
<keyword evidence="2" id="KW-1185">Reference proteome</keyword>
<gene>
    <name evidence="1" type="ORF">AFUS01_LOCUS21686</name>
</gene>
<feature type="non-terminal residue" evidence="1">
    <location>
        <position position="1"/>
    </location>
</feature>
<protein>
    <submittedName>
        <fullName evidence="1">Uncharacterized protein</fullName>
    </submittedName>
</protein>
<dbReference type="EMBL" id="CAJVCH010245471">
    <property type="protein sequence ID" value="CAG7733232.1"/>
    <property type="molecule type" value="Genomic_DNA"/>
</dbReference>
<sequence>FVTSLIQDNCCIGNDFTTREYMLFKMGDA</sequence>
<name>A0A8J2PBH0_9HEXA</name>
<reference evidence="1" key="1">
    <citation type="submission" date="2021-06" db="EMBL/GenBank/DDBJ databases">
        <authorList>
            <person name="Hodson N. C."/>
            <person name="Mongue J. A."/>
            <person name="Jaron S. K."/>
        </authorList>
    </citation>
    <scope>NUCLEOTIDE SEQUENCE</scope>
</reference>
<evidence type="ECO:0000313" key="2">
    <source>
        <dbReference type="Proteomes" id="UP000708208"/>
    </source>
</evidence>
<proteinExistence type="predicted"/>
<dbReference type="Proteomes" id="UP000708208">
    <property type="component" value="Unassembled WGS sequence"/>
</dbReference>
<accession>A0A8J2PBH0</accession>